<sequence>MTKICLVRHGETDWNALRRIQGREDIPLNENGRKQAVDCGVYLKDHQFDYLISSPMTRAKQTATLINEHLGFEEIIEMEAFMERDYGEVSGQIIDDNLREILDKDHPTIESWDALKERVMKGLHMIHEKYPNKSILLVAHGGVINAILGALSNGEIGSGKTKLMNGSITTIHFRNELWNINDYNLVVHLS</sequence>
<organism evidence="1 2">
    <name type="scientific">Bacillus carboniphilus</name>
    <dbReference type="NCBI Taxonomy" id="86663"/>
    <lineage>
        <taxon>Bacteria</taxon>
        <taxon>Bacillati</taxon>
        <taxon>Bacillota</taxon>
        <taxon>Bacilli</taxon>
        <taxon>Bacillales</taxon>
        <taxon>Bacillaceae</taxon>
        <taxon>Bacillus</taxon>
    </lineage>
</organism>
<keyword evidence="2" id="KW-1185">Reference proteome</keyword>
<dbReference type="Gene3D" id="3.40.50.1240">
    <property type="entry name" value="Phosphoglycerate mutase-like"/>
    <property type="match status" value="1"/>
</dbReference>
<evidence type="ECO:0000313" key="1">
    <source>
        <dbReference type="EMBL" id="GAA0346713.1"/>
    </source>
</evidence>
<dbReference type="CDD" id="cd07067">
    <property type="entry name" value="HP_PGM_like"/>
    <property type="match status" value="1"/>
</dbReference>
<proteinExistence type="predicted"/>
<dbReference type="SMART" id="SM00855">
    <property type="entry name" value="PGAM"/>
    <property type="match status" value="1"/>
</dbReference>
<dbReference type="SUPFAM" id="SSF53254">
    <property type="entry name" value="Phosphoglycerate mutase-like"/>
    <property type="match status" value="1"/>
</dbReference>
<dbReference type="Pfam" id="PF00300">
    <property type="entry name" value="His_Phos_1"/>
    <property type="match status" value="1"/>
</dbReference>
<protein>
    <submittedName>
        <fullName evidence="1">Phosphatase PhoE</fullName>
    </submittedName>
</protein>
<dbReference type="InterPro" id="IPR013078">
    <property type="entry name" value="His_Pase_superF_clade-1"/>
</dbReference>
<dbReference type="EMBL" id="BAAADJ010000064">
    <property type="protein sequence ID" value="GAA0346713.1"/>
    <property type="molecule type" value="Genomic_DNA"/>
</dbReference>
<dbReference type="InterPro" id="IPR029033">
    <property type="entry name" value="His_PPase_superfam"/>
</dbReference>
<dbReference type="RefSeq" id="WP_343803661.1">
    <property type="nucleotide sequence ID" value="NZ_BAAADJ010000064.1"/>
</dbReference>
<dbReference type="InterPro" id="IPR050275">
    <property type="entry name" value="PGM_Phosphatase"/>
</dbReference>
<accession>A0ABN0WU07</accession>
<dbReference type="PROSITE" id="PS00175">
    <property type="entry name" value="PG_MUTASE"/>
    <property type="match status" value="1"/>
</dbReference>
<dbReference type="InterPro" id="IPR001345">
    <property type="entry name" value="PG/BPGM_mutase_AS"/>
</dbReference>
<gene>
    <name evidence="1" type="primary">phoE</name>
    <name evidence="1" type="ORF">GCM10008967_41400</name>
</gene>
<dbReference type="PANTHER" id="PTHR48100">
    <property type="entry name" value="BROAD-SPECIFICITY PHOSPHATASE YOR283W-RELATED"/>
    <property type="match status" value="1"/>
</dbReference>
<reference evidence="1 2" key="1">
    <citation type="journal article" date="2019" name="Int. J. Syst. Evol. Microbiol.">
        <title>The Global Catalogue of Microorganisms (GCM) 10K type strain sequencing project: providing services to taxonomists for standard genome sequencing and annotation.</title>
        <authorList>
            <consortium name="The Broad Institute Genomics Platform"/>
            <consortium name="The Broad Institute Genome Sequencing Center for Infectious Disease"/>
            <person name="Wu L."/>
            <person name="Ma J."/>
        </authorList>
    </citation>
    <scope>NUCLEOTIDE SEQUENCE [LARGE SCALE GENOMIC DNA]</scope>
    <source>
        <strain evidence="1 2">JCM 9731</strain>
    </source>
</reference>
<dbReference type="Proteomes" id="UP001500782">
    <property type="component" value="Unassembled WGS sequence"/>
</dbReference>
<comment type="caution">
    <text evidence="1">The sequence shown here is derived from an EMBL/GenBank/DDBJ whole genome shotgun (WGS) entry which is preliminary data.</text>
</comment>
<dbReference type="PANTHER" id="PTHR48100:SF59">
    <property type="entry name" value="ADENOSYLCOBALAMIN_ALPHA-RIBAZOLE PHOSPHATASE"/>
    <property type="match status" value="1"/>
</dbReference>
<evidence type="ECO:0000313" key="2">
    <source>
        <dbReference type="Proteomes" id="UP001500782"/>
    </source>
</evidence>
<name>A0ABN0WU07_9BACI</name>